<evidence type="ECO:0000313" key="1">
    <source>
        <dbReference type="EMBL" id="GIX88117.1"/>
    </source>
</evidence>
<accession>A0AAV4NTD8</accession>
<dbReference type="EMBL" id="BPLQ01002043">
    <property type="protein sequence ID" value="GIX88117.1"/>
    <property type="molecule type" value="Genomic_DNA"/>
</dbReference>
<dbReference type="AlphaFoldDB" id="A0AAV4NTD8"/>
<name>A0AAV4NTD8_9ARAC</name>
<dbReference type="Proteomes" id="UP001054837">
    <property type="component" value="Unassembled WGS sequence"/>
</dbReference>
<comment type="caution">
    <text evidence="1">The sequence shown here is derived from an EMBL/GenBank/DDBJ whole genome shotgun (WGS) entry which is preliminary data.</text>
</comment>
<organism evidence="1 2">
    <name type="scientific">Caerostris darwini</name>
    <dbReference type="NCBI Taxonomy" id="1538125"/>
    <lineage>
        <taxon>Eukaryota</taxon>
        <taxon>Metazoa</taxon>
        <taxon>Ecdysozoa</taxon>
        <taxon>Arthropoda</taxon>
        <taxon>Chelicerata</taxon>
        <taxon>Arachnida</taxon>
        <taxon>Araneae</taxon>
        <taxon>Araneomorphae</taxon>
        <taxon>Entelegynae</taxon>
        <taxon>Araneoidea</taxon>
        <taxon>Araneidae</taxon>
        <taxon>Caerostris</taxon>
    </lineage>
</organism>
<keyword evidence="2" id="KW-1185">Reference proteome</keyword>
<gene>
    <name evidence="1" type="ORF">CDAR_444841</name>
</gene>
<protein>
    <submittedName>
        <fullName evidence="1">Uncharacterized protein</fullName>
    </submittedName>
</protein>
<sequence>MRHYRILQSIRTTSFLSIVSFFRKGSKEDLRDKMGDKMVLKSDKMRENPSSEMEIIDLKRLLQKNELNVDFYFVRGILETISIILDDQARKRTKGAQTRTMVVQTKGAKRIMEARTTKGIRGKKT</sequence>
<reference evidence="1 2" key="1">
    <citation type="submission" date="2021-06" db="EMBL/GenBank/DDBJ databases">
        <title>Caerostris darwini draft genome.</title>
        <authorList>
            <person name="Kono N."/>
            <person name="Arakawa K."/>
        </authorList>
    </citation>
    <scope>NUCLEOTIDE SEQUENCE [LARGE SCALE GENOMIC DNA]</scope>
</reference>
<evidence type="ECO:0000313" key="2">
    <source>
        <dbReference type="Proteomes" id="UP001054837"/>
    </source>
</evidence>
<proteinExistence type="predicted"/>